<dbReference type="PROSITE" id="PS50222">
    <property type="entry name" value="EF_HAND_2"/>
    <property type="match status" value="1"/>
</dbReference>
<sequence>MREKPRTPHAEWSGAAPAPAAATVHDEAVAAAVSQLAGVTLALLAGDEATAHSLAGGAERKRVTVQRVLAAYDVCASGTLSREEAQALFTSLARSIVSELAASGASEVARAHAQRILEDDERGTIARVASKLLQLADLDGDGRVSLTELAGLFEAVQRAQHASSDTFPQPLRALAGSLQLLPPTEGTAVSEAERAAEWHIGIPGDDHTLRRVEIGRELSVVGLGRSADASAYFLPELGLSLQPRCVLLTHGHRDHTAALPAMARRAALVLAPRAITGLAQLNFGDAAQTDEETVAALGDFRLESVGDGDEARGRPLPRRRLPRGYAAREHAAREQVLLPKEAYAGSPTPLGVQVFDAPHKRGIPAVAYGVYRVKRRLKQEYAALPKHELGALLAKDVPITEARHEGLLFYSGDTTIELLRARHADILPKYPAIIHEVTFFGKPSPELDQSVRQKGHTHYAQLHPFICAFPETTFICVHWSLRYSREDILGFFNSSYGGVPKNVVLWV</sequence>
<keyword evidence="4" id="KW-1185">Reference proteome</keyword>
<dbReference type="SMART" id="SM00054">
    <property type="entry name" value="EFh"/>
    <property type="match status" value="2"/>
</dbReference>
<evidence type="ECO:0000259" key="2">
    <source>
        <dbReference type="PROSITE" id="PS50222"/>
    </source>
</evidence>
<dbReference type="Gene3D" id="1.10.238.10">
    <property type="entry name" value="EF-hand"/>
    <property type="match status" value="1"/>
</dbReference>
<dbReference type="GO" id="GO:0005509">
    <property type="term" value="F:calcium ion binding"/>
    <property type="evidence" value="ECO:0007669"/>
    <property type="project" value="InterPro"/>
</dbReference>
<dbReference type="Gene3D" id="3.60.15.10">
    <property type="entry name" value="Ribonuclease Z/Hydroxyacylglutathione hydrolase-like"/>
    <property type="match status" value="1"/>
</dbReference>
<dbReference type="InterPro" id="IPR011992">
    <property type="entry name" value="EF-hand-dom_pair"/>
</dbReference>
<reference evidence="3" key="2">
    <citation type="submission" date="2024-10" db="UniProtKB">
        <authorList>
            <consortium name="EnsemblProtists"/>
        </authorList>
    </citation>
    <scope>IDENTIFICATION</scope>
</reference>
<dbReference type="PaxDb" id="2903-EOD13780"/>
<keyword evidence="1" id="KW-0106">Calcium</keyword>
<organism evidence="3 4">
    <name type="scientific">Emiliania huxleyi (strain CCMP1516)</name>
    <dbReference type="NCBI Taxonomy" id="280463"/>
    <lineage>
        <taxon>Eukaryota</taxon>
        <taxon>Haptista</taxon>
        <taxon>Haptophyta</taxon>
        <taxon>Prymnesiophyceae</taxon>
        <taxon>Isochrysidales</taxon>
        <taxon>Noelaerhabdaceae</taxon>
        <taxon>Emiliania</taxon>
    </lineage>
</organism>
<dbReference type="InterPro" id="IPR018247">
    <property type="entry name" value="EF_Hand_1_Ca_BS"/>
</dbReference>
<evidence type="ECO:0000313" key="3">
    <source>
        <dbReference type="EnsemblProtists" id="EOD13780"/>
    </source>
</evidence>
<dbReference type="SUPFAM" id="SSF47473">
    <property type="entry name" value="EF-hand"/>
    <property type="match status" value="1"/>
</dbReference>
<dbReference type="Proteomes" id="UP000013827">
    <property type="component" value="Unassembled WGS sequence"/>
</dbReference>
<dbReference type="AlphaFoldDB" id="A0A0D3IR95"/>
<dbReference type="PROSITE" id="PS00018">
    <property type="entry name" value="EF_HAND_1"/>
    <property type="match status" value="1"/>
</dbReference>
<dbReference type="GeneID" id="17260051"/>
<dbReference type="PANTHER" id="PTHR46504:SF2">
    <property type="entry name" value="TRNASE Z TRZ1"/>
    <property type="match status" value="1"/>
</dbReference>
<dbReference type="SUPFAM" id="SSF56281">
    <property type="entry name" value="Metallo-hydrolase/oxidoreductase"/>
    <property type="match status" value="1"/>
</dbReference>
<dbReference type="STRING" id="2903.R1DGW8"/>
<dbReference type="PANTHER" id="PTHR46504">
    <property type="entry name" value="TRNASE Z TRZ1"/>
    <property type="match status" value="1"/>
</dbReference>
<dbReference type="HOGENOM" id="CLU_537988_0_0_1"/>
<dbReference type="InterPro" id="IPR002048">
    <property type="entry name" value="EF_hand_dom"/>
</dbReference>
<protein>
    <recommendedName>
        <fullName evidence="2">EF-hand domain-containing protein</fullName>
    </recommendedName>
</protein>
<reference evidence="4" key="1">
    <citation type="journal article" date="2013" name="Nature">
        <title>Pan genome of the phytoplankton Emiliania underpins its global distribution.</title>
        <authorList>
            <person name="Read B.A."/>
            <person name="Kegel J."/>
            <person name="Klute M.J."/>
            <person name="Kuo A."/>
            <person name="Lefebvre S.C."/>
            <person name="Maumus F."/>
            <person name="Mayer C."/>
            <person name="Miller J."/>
            <person name="Monier A."/>
            <person name="Salamov A."/>
            <person name="Young J."/>
            <person name="Aguilar M."/>
            <person name="Claverie J.M."/>
            <person name="Frickenhaus S."/>
            <person name="Gonzalez K."/>
            <person name="Herman E.K."/>
            <person name="Lin Y.C."/>
            <person name="Napier J."/>
            <person name="Ogata H."/>
            <person name="Sarno A.F."/>
            <person name="Shmutz J."/>
            <person name="Schroeder D."/>
            <person name="de Vargas C."/>
            <person name="Verret F."/>
            <person name="von Dassow P."/>
            <person name="Valentin K."/>
            <person name="Van de Peer Y."/>
            <person name="Wheeler G."/>
            <person name="Dacks J.B."/>
            <person name="Delwiche C.F."/>
            <person name="Dyhrman S.T."/>
            <person name="Glockner G."/>
            <person name="John U."/>
            <person name="Richards T."/>
            <person name="Worden A.Z."/>
            <person name="Zhang X."/>
            <person name="Grigoriev I.V."/>
            <person name="Allen A.E."/>
            <person name="Bidle K."/>
            <person name="Borodovsky M."/>
            <person name="Bowler C."/>
            <person name="Brownlee C."/>
            <person name="Cock J.M."/>
            <person name="Elias M."/>
            <person name="Gladyshev V.N."/>
            <person name="Groth M."/>
            <person name="Guda C."/>
            <person name="Hadaegh A."/>
            <person name="Iglesias-Rodriguez M.D."/>
            <person name="Jenkins J."/>
            <person name="Jones B.M."/>
            <person name="Lawson T."/>
            <person name="Leese F."/>
            <person name="Lindquist E."/>
            <person name="Lobanov A."/>
            <person name="Lomsadze A."/>
            <person name="Malik S.B."/>
            <person name="Marsh M.E."/>
            <person name="Mackinder L."/>
            <person name="Mock T."/>
            <person name="Mueller-Roeber B."/>
            <person name="Pagarete A."/>
            <person name="Parker M."/>
            <person name="Probert I."/>
            <person name="Quesneville H."/>
            <person name="Raines C."/>
            <person name="Rensing S.A."/>
            <person name="Riano-Pachon D.M."/>
            <person name="Richier S."/>
            <person name="Rokitta S."/>
            <person name="Shiraiwa Y."/>
            <person name="Soanes D.M."/>
            <person name="van der Giezen M."/>
            <person name="Wahlund T.M."/>
            <person name="Williams B."/>
            <person name="Wilson W."/>
            <person name="Wolfe G."/>
            <person name="Wurch L.L."/>
        </authorList>
    </citation>
    <scope>NUCLEOTIDE SEQUENCE</scope>
</reference>
<name>A0A0D3IR95_EMIH1</name>
<dbReference type="InterPro" id="IPR036866">
    <property type="entry name" value="RibonucZ/Hydroxyglut_hydro"/>
</dbReference>
<accession>A0A0D3IR95</accession>
<evidence type="ECO:0000256" key="1">
    <source>
        <dbReference type="ARBA" id="ARBA00022837"/>
    </source>
</evidence>
<feature type="domain" description="EF-hand" evidence="2">
    <location>
        <begin position="124"/>
        <end position="159"/>
    </location>
</feature>
<dbReference type="KEGG" id="ehx:EMIHUDRAFT_212273"/>
<dbReference type="EnsemblProtists" id="EOD13780">
    <property type="protein sequence ID" value="EOD13780"/>
    <property type="gene ID" value="EMIHUDRAFT_212273"/>
</dbReference>
<evidence type="ECO:0000313" key="4">
    <source>
        <dbReference type="Proteomes" id="UP000013827"/>
    </source>
</evidence>
<dbReference type="RefSeq" id="XP_005766209.1">
    <property type="nucleotide sequence ID" value="XM_005766152.1"/>
</dbReference>
<dbReference type="OMA" id="TTFICVH"/>
<dbReference type="CDD" id="cd06262">
    <property type="entry name" value="metallo-hydrolase-like_MBL-fold"/>
    <property type="match status" value="1"/>
</dbReference>
<proteinExistence type="predicted"/>